<dbReference type="FunFam" id="3.30.70.270:FF:000001">
    <property type="entry name" value="Diguanylate cyclase domain protein"/>
    <property type="match status" value="1"/>
</dbReference>
<evidence type="ECO:0000256" key="2">
    <source>
        <dbReference type="ARBA" id="ARBA00012528"/>
    </source>
</evidence>
<dbReference type="Pfam" id="PF00990">
    <property type="entry name" value="GGDEF"/>
    <property type="match status" value="1"/>
</dbReference>
<evidence type="ECO:0000256" key="3">
    <source>
        <dbReference type="ARBA" id="ARBA00034247"/>
    </source>
</evidence>
<dbReference type="PROSITE" id="PS50887">
    <property type="entry name" value="GGDEF"/>
    <property type="match status" value="1"/>
</dbReference>
<dbReference type="InterPro" id="IPR043128">
    <property type="entry name" value="Rev_trsase/Diguanyl_cyclase"/>
</dbReference>
<evidence type="ECO:0000256" key="4">
    <source>
        <dbReference type="SAM" id="MobiDB-lite"/>
    </source>
</evidence>
<dbReference type="InterPro" id="IPR050469">
    <property type="entry name" value="Diguanylate_Cyclase"/>
</dbReference>
<keyword evidence="7" id="KW-1185">Reference proteome</keyword>
<dbReference type="EMBL" id="MPRL01000021">
    <property type="protein sequence ID" value="OOZ40606.1"/>
    <property type="molecule type" value="Genomic_DNA"/>
</dbReference>
<accession>A0A1T2L6N6</accession>
<evidence type="ECO:0000256" key="1">
    <source>
        <dbReference type="ARBA" id="ARBA00001946"/>
    </source>
</evidence>
<dbReference type="GO" id="GO:0052621">
    <property type="term" value="F:diguanylate cyclase activity"/>
    <property type="evidence" value="ECO:0007669"/>
    <property type="project" value="UniProtKB-EC"/>
</dbReference>
<dbReference type="GO" id="GO:0005886">
    <property type="term" value="C:plasma membrane"/>
    <property type="evidence" value="ECO:0007669"/>
    <property type="project" value="TreeGrafter"/>
</dbReference>
<dbReference type="InterPro" id="IPR029787">
    <property type="entry name" value="Nucleotide_cyclase"/>
</dbReference>
<dbReference type="OrthoDB" id="9812260at2"/>
<feature type="region of interest" description="Disordered" evidence="4">
    <location>
        <begin position="1"/>
        <end position="34"/>
    </location>
</feature>
<reference evidence="6 7" key="1">
    <citation type="submission" date="2016-11" db="EMBL/GenBank/DDBJ databases">
        <title>Mixed transmission modes and dynamic genome evolution in an obligate animal-bacterial symbiosis.</title>
        <authorList>
            <person name="Russell S.L."/>
            <person name="Corbett-Detig R.B."/>
            <person name="Cavanaugh C.M."/>
        </authorList>
    </citation>
    <scope>NUCLEOTIDE SEQUENCE [LARGE SCALE GENOMIC DNA]</scope>
    <source>
        <strain evidence="6">Sveles-Q1</strain>
    </source>
</reference>
<protein>
    <recommendedName>
        <fullName evidence="2">diguanylate cyclase</fullName>
        <ecNumber evidence="2">2.7.7.65</ecNumber>
    </recommendedName>
</protein>
<dbReference type="CDD" id="cd01949">
    <property type="entry name" value="GGDEF"/>
    <property type="match status" value="1"/>
</dbReference>
<sequence>MAAQGDITNTQNGDTIPFPLRGSAHAQKRDSESQDYGNGASIALELSAILQSTLEWNKVLTLFNSEARQNVPFDALNYTFPSDNIHFEIGVTKHHKASYQLTLGNQTLGTITFSRRRPFSDGQLKLVEEMIVGLVYPLRNALLYRRAVQSAQRDPLTGIGNRAALETALKREIDLSHRNGSPLAMMVFDLDHFKNVNDTYGHAAGDCALKQFAQTVGKCARGTDMLFRFGGEEFVLLLNNTEMMGATQLGERIREAVEEMELECEGARFGITVSVGVAATRIDDTPESLFKRADFLLYSAKSGGRNCVCSAE</sequence>
<feature type="compositionally biased region" description="Polar residues" evidence="4">
    <location>
        <begin position="1"/>
        <end position="14"/>
    </location>
</feature>
<dbReference type="PANTHER" id="PTHR45138:SF9">
    <property type="entry name" value="DIGUANYLATE CYCLASE DGCM-RELATED"/>
    <property type="match status" value="1"/>
</dbReference>
<dbReference type="GO" id="GO:1902201">
    <property type="term" value="P:negative regulation of bacterial-type flagellum-dependent cell motility"/>
    <property type="evidence" value="ECO:0007669"/>
    <property type="project" value="TreeGrafter"/>
</dbReference>
<dbReference type="AlphaFoldDB" id="A0A1T2L6N6"/>
<dbReference type="GO" id="GO:0043709">
    <property type="term" value="P:cell adhesion involved in single-species biofilm formation"/>
    <property type="evidence" value="ECO:0007669"/>
    <property type="project" value="TreeGrafter"/>
</dbReference>
<name>A0A1T2L6N6_9GAMM</name>
<dbReference type="SMART" id="SM00267">
    <property type="entry name" value="GGDEF"/>
    <property type="match status" value="1"/>
</dbReference>
<comment type="cofactor">
    <cofactor evidence="1">
        <name>Mg(2+)</name>
        <dbReference type="ChEBI" id="CHEBI:18420"/>
    </cofactor>
</comment>
<dbReference type="Proteomes" id="UP000191110">
    <property type="component" value="Unassembled WGS sequence"/>
</dbReference>
<proteinExistence type="predicted"/>
<dbReference type="PANTHER" id="PTHR45138">
    <property type="entry name" value="REGULATORY COMPONENTS OF SENSORY TRANSDUCTION SYSTEM"/>
    <property type="match status" value="1"/>
</dbReference>
<evidence type="ECO:0000313" key="7">
    <source>
        <dbReference type="Proteomes" id="UP000191110"/>
    </source>
</evidence>
<dbReference type="SUPFAM" id="SSF55073">
    <property type="entry name" value="Nucleotide cyclase"/>
    <property type="match status" value="1"/>
</dbReference>
<dbReference type="Gene3D" id="3.30.70.270">
    <property type="match status" value="1"/>
</dbReference>
<dbReference type="InterPro" id="IPR000160">
    <property type="entry name" value="GGDEF_dom"/>
</dbReference>
<dbReference type="EC" id="2.7.7.65" evidence="2"/>
<evidence type="ECO:0000313" key="6">
    <source>
        <dbReference type="EMBL" id="OOZ40606.1"/>
    </source>
</evidence>
<feature type="domain" description="GGDEF" evidence="5">
    <location>
        <begin position="181"/>
        <end position="312"/>
    </location>
</feature>
<dbReference type="NCBIfam" id="TIGR00254">
    <property type="entry name" value="GGDEF"/>
    <property type="match status" value="1"/>
</dbReference>
<comment type="caution">
    <text evidence="6">The sequence shown here is derived from an EMBL/GenBank/DDBJ whole genome shotgun (WGS) entry which is preliminary data.</text>
</comment>
<organism evidence="6 7">
    <name type="scientific">Solemya pervernicosa gill symbiont</name>
    <dbReference type="NCBI Taxonomy" id="642797"/>
    <lineage>
        <taxon>Bacteria</taxon>
        <taxon>Pseudomonadati</taxon>
        <taxon>Pseudomonadota</taxon>
        <taxon>Gammaproteobacteria</taxon>
        <taxon>sulfur-oxidizing symbionts</taxon>
    </lineage>
</organism>
<comment type="catalytic activity">
    <reaction evidence="3">
        <text>2 GTP = 3',3'-c-di-GMP + 2 diphosphate</text>
        <dbReference type="Rhea" id="RHEA:24898"/>
        <dbReference type="ChEBI" id="CHEBI:33019"/>
        <dbReference type="ChEBI" id="CHEBI:37565"/>
        <dbReference type="ChEBI" id="CHEBI:58805"/>
        <dbReference type="EC" id="2.7.7.65"/>
    </reaction>
</comment>
<evidence type="ECO:0000259" key="5">
    <source>
        <dbReference type="PROSITE" id="PS50887"/>
    </source>
</evidence>
<dbReference type="RefSeq" id="WP_078483379.1">
    <property type="nucleotide sequence ID" value="NZ_MPRL01000021.1"/>
</dbReference>
<gene>
    <name evidence="6" type="ORF">BOW53_07050</name>
</gene>